<evidence type="ECO:0000313" key="2">
    <source>
        <dbReference type="EMBL" id="RNA68806.1"/>
    </source>
</evidence>
<dbReference type="OrthoDB" id="9811177at2"/>
<evidence type="ECO:0000259" key="1">
    <source>
        <dbReference type="Pfam" id="PF01863"/>
    </source>
</evidence>
<dbReference type="InterPro" id="IPR002725">
    <property type="entry name" value="YgjP-like_metallopeptidase"/>
</dbReference>
<accession>A0A3M7TT56</accession>
<feature type="domain" description="YgjP-like metallopeptidase" evidence="1">
    <location>
        <begin position="24"/>
        <end position="233"/>
    </location>
</feature>
<dbReference type="EMBL" id="RHIB01000001">
    <property type="protein sequence ID" value="RNA68806.1"/>
    <property type="molecule type" value="Genomic_DNA"/>
</dbReference>
<sequence length="243" mass="28851">MPSFTYGTTTFDYNLEPKTKSNEVNISVEWLDGIKVTAPPEMNQEQLNELLYKKAPWILEKWKAFKDIERKPAPKEFVSGEKLSYLGRNYSLKVIAGETEHVKLKFRNGRFISIIPTNISKEEKKCDLYNAFKKWYFTHGDKKIKERAEIYTKKMDVFPSKIRLKEQKMRWGTCTPKGDIYLNWRIIMAPMAIVDYLLVHELAHIKHPNHSKEFWQLVRSVLPDYEERKEWLRINGPTLTIEY</sequence>
<dbReference type="Gene3D" id="3.30.2010.10">
    <property type="entry name" value="Metalloproteases ('zincins'), catalytic domain"/>
    <property type="match status" value="1"/>
</dbReference>
<dbReference type="InterPro" id="IPR053136">
    <property type="entry name" value="UTP_pyrophosphatase-like"/>
</dbReference>
<dbReference type="AlphaFoldDB" id="A0A3M7TT56"/>
<dbReference type="RefSeq" id="WP_122896331.1">
    <property type="nucleotide sequence ID" value="NZ_RHIB01000001.1"/>
</dbReference>
<evidence type="ECO:0000313" key="3">
    <source>
        <dbReference type="Proteomes" id="UP000278746"/>
    </source>
</evidence>
<reference evidence="2 3" key="1">
    <citation type="submission" date="2018-10" db="EMBL/GenBank/DDBJ databases">
        <title>Bacillus Keqinensis sp. nov., a moderately halophilic bacterium isolated from a saline-alkaline lake.</title>
        <authorList>
            <person name="Wang H."/>
        </authorList>
    </citation>
    <scope>NUCLEOTIDE SEQUENCE [LARGE SCALE GENOMIC DNA]</scope>
    <source>
        <strain evidence="2 3">KQ-3</strain>
    </source>
</reference>
<protein>
    <submittedName>
        <fullName evidence="2">M48 family peptidase</fullName>
    </submittedName>
</protein>
<dbReference type="Proteomes" id="UP000278746">
    <property type="component" value="Unassembled WGS sequence"/>
</dbReference>
<dbReference type="PANTHER" id="PTHR30399">
    <property type="entry name" value="UNCHARACTERIZED PROTEIN YGJP"/>
    <property type="match status" value="1"/>
</dbReference>
<proteinExistence type="predicted"/>
<keyword evidence="3" id="KW-1185">Reference proteome</keyword>
<dbReference type="Pfam" id="PF01863">
    <property type="entry name" value="YgjP-like"/>
    <property type="match status" value="1"/>
</dbReference>
<organism evidence="2 3">
    <name type="scientific">Alteribacter keqinensis</name>
    <dbReference type="NCBI Taxonomy" id="2483800"/>
    <lineage>
        <taxon>Bacteria</taxon>
        <taxon>Bacillati</taxon>
        <taxon>Bacillota</taxon>
        <taxon>Bacilli</taxon>
        <taxon>Bacillales</taxon>
        <taxon>Bacillaceae</taxon>
        <taxon>Alteribacter</taxon>
    </lineage>
</organism>
<dbReference type="CDD" id="cd07344">
    <property type="entry name" value="M48_yhfN_like"/>
    <property type="match status" value="1"/>
</dbReference>
<gene>
    <name evidence="2" type="ORF">EBO34_02240</name>
</gene>
<dbReference type="PANTHER" id="PTHR30399:SF1">
    <property type="entry name" value="UTP PYROPHOSPHATASE"/>
    <property type="match status" value="1"/>
</dbReference>
<name>A0A3M7TT56_9BACI</name>
<comment type="caution">
    <text evidence="2">The sequence shown here is derived from an EMBL/GenBank/DDBJ whole genome shotgun (WGS) entry which is preliminary data.</text>
</comment>